<protein>
    <submittedName>
        <fullName evidence="6">Molybdate ABC superfamily ATP binding cassette transporter, binding protein</fullName>
    </submittedName>
</protein>
<dbReference type="PROSITE" id="PS51257">
    <property type="entry name" value="PROKAR_LIPOPROTEIN"/>
    <property type="match status" value="1"/>
</dbReference>
<accession>N6WDG8</accession>
<evidence type="ECO:0000256" key="4">
    <source>
        <dbReference type="PIRSR" id="PIRSR004846-1"/>
    </source>
</evidence>
<dbReference type="Proteomes" id="UP000013015">
    <property type="component" value="Unassembled WGS sequence"/>
</dbReference>
<dbReference type="eggNOG" id="COG0725">
    <property type="taxonomic scope" value="Bacteria"/>
</dbReference>
<organism evidence="6 7">
    <name type="scientific">Schaalia cardiffensis F0333</name>
    <dbReference type="NCBI Taxonomy" id="888050"/>
    <lineage>
        <taxon>Bacteria</taxon>
        <taxon>Bacillati</taxon>
        <taxon>Actinomycetota</taxon>
        <taxon>Actinomycetes</taxon>
        <taxon>Actinomycetales</taxon>
        <taxon>Actinomycetaceae</taxon>
        <taxon>Schaalia</taxon>
    </lineage>
</organism>
<dbReference type="PIRSF" id="PIRSF004846">
    <property type="entry name" value="ModA"/>
    <property type="match status" value="1"/>
</dbReference>
<dbReference type="EMBL" id="AQHZ01000016">
    <property type="protein sequence ID" value="ENO18219.1"/>
    <property type="molecule type" value="Genomic_DNA"/>
</dbReference>
<name>N6WDG8_9ACTO</name>
<dbReference type="GO" id="GO:0015689">
    <property type="term" value="P:molybdate ion transport"/>
    <property type="evidence" value="ECO:0007669"/>
    <property type="project" value="InterPro"/>
</dbReference>
<dbReference type="GO" id="GO:0046872">
    <property type="term" value="F:metal ion binding"/>
    <property type="evidence" value="ECO:0007669"/>
    <property type="project" value="UniProtKB-KW"/>
</dbReference>
<dbReference type="GO" id="GO:0030973">
    <property type="term" value="F:molybdate ion binding"/>
    <property type="evidence" value="ECO:0007669"/>
    <property type="project" value="TreeGrafter"/>
</dbReference>
<reference evidence="6 7" key="1">
    <citation type="submission" date="2013-03" db="EMBL/GenBank/DDBJ databases">
        <title>Reference genome for the Human Microbiome Project.</title>
        <authorList>
            <person name="Aqrawi P."/>
            <person name="Ayvaz T."/>
            <person name="Bess C."/>
            <person name="Blankenburg K."/>
            <person name="Coyle M."/>
            <person name="Deng J."/>
            <person name="Forbes L."/>
            <person name="Fowler G."/>
            <person name="Francisco L."/>
            <person name="Fu Q."/>
            <person name="Gibbs R."/>
            <person name="Gross S."/>
            <person name="Gubbala S."/>
            <person name="Hale W."/>
            <person name="Hemphill L."/>
            <person name="Highlander S."/>
            <person name="Hirani K."/>
            <person name="Jackson L."/>
            <person name="Jakkamsetti A."/>
            <person name="Javaid M."/>
            <person name="Jayaseelan J.C."/>
            <person name="Jiang H."/>
            <person name="Joshi V."/>
            <person name="Korchina V."/>
            <person name="Kovar C."/>
            <person name="Lara F."/>
            <person name="Lee S."/>
            <person name="Liu Y."/>
            <person name="Mata R."/>
            <person name="Mathew T."/>
            <person name="Munidasa M."/>
            <person name="Muzny D."/>
            <person name="Nazareth L."/>
            <person name="Ngo R."/>
            <person name="Nguyen L."/>
            <person name="Nguyen N."/>
            <person name="Okwuonu G."/>
            <person name="Ongeri F."/>
            <person name="Palculict T."/>
            <person name="Patil S."/>
            <person name="Petrosino J."/>
            <person name="Pham C."/>
            <person name="Pham P."/>
            <person name="Pu L.-L."/>
            <person name="Qin X."/>
            <person name="Qu J."/>
            <person name="Reid J."/>
            <person name="Ross M."/>
            <person name="Ruth R."/>
            <person name="Saada N."/>
            <person name="San Lucas F."/>
            <person name="Santibanez J."/>
            <person name="Shang Y."/>
            <person name="Simmons D."/>
            <person name="Song X.-Z."/>
            <person name="Tang L.-Y."/>
            <person name="Thornton R."/>
            <person name="Warren J."/>
            <person name="Weissenberger G."/>
            <person name="Wilczek-Boney K."/>
            <person name="Worley K."/>
            <person name="Youmans B."/>
            <person name="Zhang J."/>
            <person name="Zhang L."/>
            <person name="Zhao Z."/>
            <person name="Zhou C."/>
            <person name="Zhu D."/>
            <person name="Zhu Y."/>
        </authorList>
    </citation>
    <scope>NUCLEOTIDE SEQUENCE [LARGE SCALE GENOMIC DNA]</scope>
    <source>
        <strain evidence="6 7">F0333</strain>
    </source>
</reference>
<keyword evidence="3 5" id="KW-0732">Signal</keyword>
<feature type="signal peptide" evidence="5">
    <location>
        <begin position="1"/>
        <end position="33"/>
    </location>
</feature>
<dbReference type="AlphaFoldDB" id="N6WDG8"/>
<dbReference type="InterPro" id="IPR005950">
    <property type="entry name" value="ModA"/>
</dbReference>
<evidence type="ECO:0000256" key="1">
    <source>
        <dbReference type="ARBA" id="ARBA00009175"/>
    </source>
</evidence>
<evidence type="ECO:0000256" key="3">
    <source>
        <dbReference type="ARBA" id="ARBA00022729"/>
    </source>
</evidence>
<comment type="similarity">
    <text evidence="1">Belongs to the bacterial solute-binding protein ModA family.</text>
</comment>
<keyword evidence="7" id="KW-1185">Reference proteome</keyword>
<comment type="caution">
    <text evidence="6">The sequence shown here is derived from an EMBL/GenBank/DDBJ whole genome shotgun (WGS) entry which is preliminary data.</text>
</comment>
<feature type="binding site" evidence="4">
    <location>
        <position position="87"/>
    </location>
    <ligand>
        <name>molybdate</name>
        <dbReference type="ChEBI" id="CHEBI:36264"/>
    </ligand>
</feature>
<feature type="binding site" evidence="4">
    <location>
        <position position="188"/>
    </location>
    <ligand>
        <name>molybdate</name>
        <dbReference type="ChEBI" id="CHEBI:36264"/>
    </ligand>
</feature>
<keyword evidence="2 4" id="KW-0479">Metal-binding</keyword>
<feature type="chain" id="PRO_5004127632" evidence="5">
    <location>
        <begin position="34"/>
        <end position="273"/>
    </location>
</feature>
<dbReference type="PANTHER" id="PTHR30632">
    <property type="entry name" value="MOLYBDATE-BINDING PERIPLASMIC PROTEIN"/>
    <property type="match status" value="1"/>
</dbReference>
<dbReference type="InterPro" id="IPR050682">
    <property type="entry name" value="ModA/WtpA"/>
</dbReference>
<evidence type="ECO:0000313" key="6">
    <source>
        <dbReference type="EMBL" id="ENO18219.1"/>
    </source>
</evidence>
<proteinExistence type="inferred from homology"/>
<dbReference type="SUPFAM" id="SSF53850">
    <property type="entry name" value="Periplasmic binding protein-like II"/>
    <property type="match status" value="1"/>
</dbReference>
<sequence>MWSETMRRLPLLSALVACGLALAGCAQSSSNNAAPEQSSAPAAESKAEEVVLNVFAAASLTETFGELEKTFEAAHPNVDVVLNLAGSQDLVAQMAANGGADVLATANESTMDKAKEQGLVAEPSVFAKNTLTLITPPGNPAGVTGLDSSLDNVKLVICAPEVPCGKLTGKLTAALGVELHPVSEEQAVTDVRGKVASGEADAGIVYRTDALAEGAKVETIDIQGADQAVNTYPIAVAANTMHSELAQAWVDLVLSADGQKVLSDAGFTAAAVR</sequence>
<dbReference type="NCBIfam" id="TIGR01256">
    <property type="entry name" value="modA"/>
    <property type="match status" value="1"/>
</dbReference>
<dbReference type="PATRIC" id="fig|888050.3.peg.1025"/>
<dbReference type="STRING" id="888050.HMPREF9004_1080"/>
<keyword evidence="4" id="KW-0500">Molybdenum</keyword>
<evidence type="ECO:0000256" key="2">
    <source>
        <dbReference type="ARBA" id="ARBA00022723"/>
    </source>
</evidence>
<evidence type="ECO:0000256" key="5">
    <source>
        <dbReference type="SAM" id="SignalP"/>
    </source>
</evidence>
<dbReference type="HOGENOM" id="CLU_065520_0_1_11"/>
<evidence type="ECO:0000313" key="7">
    <source>
        <dbReference type="Proteomes" id="UP000013015"/>
    </source>
</evidence>
<feature type="binding site" evidence="4">
    <location>
        <position position="59"/>
    </location>
    <ligand>
        <name>molybdate</name>
        <dbReference type="ChEBI" id="CHEBI:36264"/>
    </ligand>
</feature>
<feature type="binding site" evidence="4">
    <location>
        <position position="206"/>
    </location>
    <ligand>
        <name>molybdate</name>
        <dbReference type="ChEBI" id="CHEBI:36264"/>
    </ligand>
</feature>
<gene>
    <name evidence="6" type="primary">modA</name>
    <name evidence="6" type="ORF">HMPREF9004_1080</name>
</gene>
<dbReference type="Pfam" id="PF13531">
    <property type="entry name" value="SBP_bac_11"/>
    <property type="match status" value="1"/>
</dbReference>
<dbReference type="PANTHER" id="PTHR30632:SF0">
    <property type="entry name" value="SULFATE-BINDING PROTEIN"/>
    <property type="match status" value="1"/>
</dbReference>
<dbReference type="Gene3D" id="3.40.190.10">
    <property type="entry name" value="Periplasmic binding protein-like II"/>
    <property type="match status" value="2"/>
</dbReference>